<evidence type="ECO:0000313" key="1">
    <source>
        <dbReference type="EMBL" id="MBL0385778.1"/>
    </source>
</evidence>
<gene>
    <name evidence="1" type="ORF">JJB07_03870</name>
</gene>
<reference evidence="1 2" key="1">
    <citation type="submission" date="2021-01" db="EMBL/GenBank/DDBJ databases">
        <title>Tumebacillus sp. strain ITR2 16S ribosomal RNA gene Genome sequencing and assembly.</title>
        <authorList>
            <person name="Kang M."/>
        </authorList>
    </citation>
    <scope>NUCLEOTIDE SEQUENCE [LARGE SCALE GENOMIC DNA]</scope>
    <source>
        <strain evidence="1 2">ITR2</strain>
    </source>
</reference>
<dbReference type="EMBL" id="JAEQNB010000001">
    <property type="protein sequence ID" value="MBL0385778.1"/>
    <property type="molecule type" value="Genomic_DNA"/>
</dbReference>
<protein>
    <submittedName>
        <fullName evidence="1">Uncharacterized protein</fullName>
    </submittedName>
</protein>
<evidence type="ECO:0000313" key="2">
    <source>
        <dbReference type="Proteomes" id="UP000602284"/>
    </source>
</evidence>
<proteinExistence type="predicted"/>
<keyword evidence="2" id="KW-1185">Reference proteome</keyword>
<sequence>MSKTLYQLLSTLPVTRQLGKGHDEAYQALVQVNSQLGKVSDEHVVLLHLQDRDSGAVVIKVSDYLEHLQMLMDFAGFFIGRRDFVLVHPELDFGICIERFEYHNNLVVWGL</sequence>
<dbReference type="Pfam" id="PF24715">
    <property type="entry name" value="YxiF"/>
    <property type="match status" value="1"/>
</dbReference>
<comment type="caution">
    <text evidence="1">The sequence shown here is derived from an EMBL/GenBank/DDBJ whole genome shotgun (WGS) entry which is preliminary data.</text>
</comment>
<name>A0ABS1J677_9BACL</name>
<organism evidence="1 2">
    <name type="scientific">Tumebacillus amylolyticus</name>
    <dbReference type="NCBI Taxonomy" id="2801339"/>
    <lineage>
        <taxon>Bacteria</taxon>
        <taxon>Bacillati</taxon>
        <taxon>Bacillota</taxon>
        <taxon>Bacilli</taxon>
        <taxon>Bacillales</taxon>
        <taxon>Alicyclobacillaceae</taxon>
        <taxon>Tumebacillus</taxon>
    </lineage>
</organism>
<accession>A0ABS1J677</accession>
<dbReference type="InterPro" id="IPR057807">
    <property type="entry name" value="YxiF"/>
</dbReference>
<dbReference type="Proteomes" id="UP000602284">
    <property type="component" value="Unassembled WGS sequence"/>
</dbReference>